<dbReference type="OrthoDB" id="2935972at2"/>
<feature type="transmembrane region" description="Helical" evidence="5">
    <location>
        <begin position="62"/>
        <end position="82"/>
    </location>
</feature>
<feature type="domain" description="DUF202" evidence="6">
    <location>
        <begin position="31"/>
        <end position="86"/>
    </location>
</feature>
<evidence type="ECO:0000256" key="3">
    <source>
        <dbReference type="ARBA" id="ARBA00022989"/>
    </source>
</evidence>
<dbReference type="Pfam" id="PF02656">
    <property type="entry name" value="DUF202"/>
    <property type="match status" value="1"/>
</dbReference>
<gene>
    <name evidence="7" type="ORF">BN000_03194</name>
</gene>
<dbReference type="RefSeq" id="WP_090635520.1">
    <property type="nucleotide sequence ID" value="NZ_CVRB01000003.1"/>
</dbReference>
<evidence type="ECO:0000256" key="5">
    <source>
        <dbReference type="SAM" id="Phobius"/>
    </source>
</evidence>
<evidence type="ECO:0000256" key="4">
    <source>
        <dbReference type="ARBA" id="ARBA00023136"/>
    </source>
</evidence>
<keyword evidence="4 5" id="KW-0472">Membrane</keyword>
<evidence type="ECO:0000313" key="7">
    <source>
        <dbReference type="EMBL" id="CRK83234.1"/>
    </source>
</evidence>
<keyword evidence="8" id="KW-1185">Reference proteome</keyword>
<keyword evidence="3 5" id="KW-1133">Transmembrane helix</keyword>
<evidence type="ECO:0000259" key="6">
    <source>
        <dbReference type="Pfam" id="PF02656"/>
    </source>
</evidence>
<sequence>MSGNTNAPNKNSVSASDLLAMERTKLTNIQTLLSYIRTSLTFFAVAAALIEFFNKNIKFEITAYISITLGVILLLIGFYNYYRSKKLIKAVQWIK</sequence>
<protein>
    <recommendedName>
        <fullName evidence="6">DUF202 domain-containing protein</fullName>
    </recommendedName>
</protein>
<evidence type="ECO:0000313" key="8">
    <source>
        <dbReference type="Proteomes" id="UP000199087"/>
    </source>
</evidence>
<reference evidence="8" key="1">
    <citation type="submission" date="2015-05" db="EMBL/GenBank/DDBJ databases">
        <authorList>
            <person name="Urmite Genomes"/>
        </authorList>
    </citation>
    <scope>NUCLEOTIDE SEQUENCE [LARGE SCALE GENOMIC DNA]</scope>
    <source>
        <strain evidence="8">LF1</strain>
    </source>
</reference>
<keyword evidence="2 5" id="KW-0812">Transmembrane</keyword>
<name>A0A0U1NYX5_9BACI</name>
<dbReference type="GO" id="GO:0012505">
    <property type="term" value="C:endomembrane system"/>
    <property type="evidence" value="ECO:0007669"/>
    <property type="project" value="UniProtKB-SubCell"/>
</dbReference>
<accession>A0A0U1NYX5</accession>
<organism evidence="7 8">
    <name type="scientific">Neobacillus massiliamazoniensis</name>
    <dbReference type="NCBI Taxonomy" id="1499688"/>
    <lineage>
        <taxon>Bacteria</taxon>
        <taxon>Bacillati</taxon>
        <taxon>Bacillota</taxon>
        <taxon>Bacilli</taxon>
        <taxon>Bacillales</taxon>
        <taxon>Bacillaceae</taxon>
        <taxon>Neobacillus</taxon>
    </lineage>
</organism>
<dbReference type="InterPro" id="IPR003807">
    <property type="entry name" value="DUF202"/>
</dbReference>
<comment type="subcellular location">
    <subcellularLocation>
        <location evidence="1">Endomembrane system</location>
        <topology evidence="1">Multi-pass membrane protein</topology>
    </subcellularLocation>
</comment>
<dbReference type="EMBL" id="CVRB01000003">
    <property type="protein sequence ID" value="CRK83234.1"/>
    <property type="molecule type" value="Genomic_DNA"/>
</dbReference>
<dbReference type="AlphaFoldDB" id="A0A0U1NYX5"/>
<evidence type="ECO:0000256" key="1">
    <source>
        <dbReference type="ARBA" id="ARBA00004127"/>
    </source>
</evidence>
<evidence type="ECO:0000256" key="2">
    <source>
        <dbReference type="ARBA" id="ARBA00022692"/>
    </source>
</evidence>
<proteinExistence type="predicted"/>
<dbReference type="Proteomes" id="UP000199087">
    <property type="component" value="Unassembled WGS sequence"/>
</dbReference>
<feature type="transmembrane region" description="Helical" evidence="5">
    <location>
        <begin position="32"/>
        <end position="50"/>
    </location>
</feature>